<feature type="chain" id="PRO_5026332075" evidence="1">
    <location>
        <begin position="22"/>
        <end position="561"/>
    </location>
</feature>
<evidence type="ECO:0000313" key="4">
    <source>
        <dbReference type="Proteomes" id="UP000426027"/>
    </source>
</evidence>
<proteinExistence type="predicted"/>
<dbReference type="InterPro" id="IPR036378">
    <property type="entry name" value="FAS1_dom_sf"/>
</dbReference>
<evidence type="ECO:0000259" key="2">
    <source>
        <dbReference type="PROSITE" id="PS50213"/>
    </source>
</evidence>
<sequence>MKKQFLSLILLAVCGFSMVYVQSCKKEEYTISTTADVNIVGYLDKQPDSFSLFRQILDRTGTAAFLNAYGSYTCFAPTNSGVRQYLKDIGAASVEAVNVDTLKDLVRFHLLEDTISTGTFTDGKMPVPTMLGQYLITGVASKNDVSSYWINRQAFVLQSNVRVGNGIVHVIDNVLRAAKNSIAAQIEGKPEFGIFVQALKETGYYDLLNTVQTGTNRDWITVLAETNQSLADSGILSYAELKARYSQTGNPADKKDSLNMYVQYHILPGLKYLADVILNSSHLTLLPQEVVSAKLEDNMVLINDDIFNGIYEKGSELLRASSDNSAANGVWHTVRGHFVAKYRAPQAVFWDVSSFDEIRKLPQFYKKANTTFVKANDLDKPIKDIDWGYNSAGTTMTYSFSASSSITNRAVNNDVNILPLGPPLRALWWEYKTPVVVKGRYKVWVCYRTQRQSSSSTCVNNVRINGELMQRQLIFTEFIPSGTDAEREAIGWKRYTSTVDNNYASRLLGVVNIATTGRQVFRFEAVSGTQNTNNLDMIQFIPIDDNQILPRFAPDGTMVWQ</sequence>
<dbReference type="KEGG" id="fls:GLV81_11610"/>
<feature type="signal peptide" evidence="1">
    <location>
        <begin position="1"/>
        <end position="21"/>
    </location>
</feature>
<feature type="domain" description="FAS1" evidence="2">
    <location>
        <begin position="179"/>
        <end position="338"/>
    </location>
</feature>
<evidence type="ECO:0000313" key="3">
    <source>
        <dbReference type="EMBL" id="QGW28656.1"/>
    </source>
</evidence>
<dbReference type="SMART" id="SM00554">
    <property type="entry name" value="FAS1"/>
    <property type="match status" value="1"/>
</dbReference>
<dbReference type="SUPFAM" id="SSF82153">
    <property type="entry name" value="FAS1 domain"/>
    <property type="match status" value="2"/>
</dbReference>
<organism evidence="3 4">
    <name type="scientific">Phnomibacter ginsenosidimutans</name>
    <dbReference type="NCBI Taxonomy" id="2676868"/>
    <lineage>
        <taxon>Bacteria</taxon>
        <taxon>Pseudomonadati</taxon>
        <taxon>Bacteroidota</taxon>
        <taxon>Chitinophagia</taxon>
        <taxon>Chitinophagales</taxon>
        <taxon>Chitinophagaceae</taxon>
        <taxon>Phnomibacter</taxon>
    </lineage>
</organism>
<dbReference type="InterPro" id="IPR050904">
    <property type="entry name" value="Adhesion/Biosynth-related"/>
</dbReference>
<dbReference type="PROSITE" id="PS50213">
    <property type="entry name" value="FAS1"/>
    <property type="match status" value="2"/>
</dbReference>
<gene>
    <name evidence="3" type="ORF">GLV81_11610</name>
</gene>
<dbReference type="Proteomes" id="UP000426027">
    <property type="component" value="Chromosome"/>
</dbReference>
<accession>A0A6I6G7H4</accession>
<dbReference type="GO" id="GO:0005615">
    <property type="term" value="C:extracellular space"/>
    <property type="evidence" value="ECO:0007669"/>
    <property type="project" value="TreeGrafter"/>
</dbReference>
<dbReference type="AlphaFoldDB" id="A0A6I6G7H4"/>
<dbReference type="EMBL" id="CP046566">
    <property type="protein sequence ID" value="QGW28656.1"/>
    <property type="molecule type" value="Genomic_DNA"/>
</dbReference>
<dbReference type="PANTHER" id="PTHR10900">
    <property type="entry name" value="PERIOSTIN-RELATED"/>
    <property type="match status" value="1"/>
</dbReference>
<protein>
    <submittedName>
        <fullName evidence="3">Fasciclin domain-containing protein</fullName>
    </submittedName>
</protein>
<dbReference type="Gene3D" id="2.30.180.10">
    <property type="entry name" value="FAS1 domain"/>
    <property type="match status" value="2"/>
</dbReference>
<dbReference type="PANTHER" id="PTHR10900:SF77">
    <property type="entry name" value="FI19380P1"/>
    <property type="match status" value="1"/>
</dbReference>
<name>A0A6I6G7H4_9BACT</name>
<feature type="domain" description="FAS1" evidence="2">
    <location>
        <begin position="37"/>
        <end position="175"/>
    </location>
</feature>
<evidence type="ECO:0000256" key="1">
    <source>
        <dbReference type="SAM" id="SignalP"/>
    </source>
</evidence>
<dbReference type="InterPro" id="IPR000782">
    <property type="entry name" value="FAS1_domain"/>
</dbReference>
<dbReference type="Pfam" id="PF02469">
    <property type="entry name" value="Fasciclin"/>
    <property type="match status" value="2"/>
</dbReference>
<reference evidence="3 4" key="1">
    <citation type="submission" date="2019-11" db="EMBL/GenBank/DDBJ databases">
        <authorList>
            <person name="Im W.T."/>
        </authorList>
    </citation>
    <scope>NUCLEOTIDE SEQUENCE [LARGE SCALE GENOMIC DNA]</scope>
    <source>
        <strain evidence="3 4">SB-02</strain>
    </source>
</reference>
<keyword evidence="4" id="KW-1185">Reference proteome</keyword>
<dbReference type="RefSeq" id="WP_157479009.1">
    <property type="nucleotide sequence ID" value="NZ_CP046566.1"/>
</dbReference>
<keyword evidence="1" id="KW-0732">Signal</keyword>